<gene>
    <name evidence="1" type="ORF">R69776_07300</name>
</gene>
<reference evidence="1 2" key="1">
    <citation type="submission" date="2021-02" db="EMBL/GenBank/DDBJ databases">
        <authorList>
            <person name="Vanwijnsberghe S."/>
        </authorList>
    </citation>
    <scope>NUCLEOTIDE SEQUENCE [LARGE SCALE GENOMIC DNA]</scope>
    <source>
        <strain evidence="1 2">R-69776</strain>
    </source>
</reference>
<protein>
    <submittedName>
        <fullName evidence="1">Uncharacterized protein</fullName>
    </submittedName>
</protein>
<name>A0ABM8T0D3_9BURK</name>
<evidence type="ECO:0000313" key="1">
    <source>
        <dbReference type="EMBL" id="CAE6846752.1"/>
    </source>
</evidence>
<evidence type="ECO:0000313" key="2">
    <source>
        <dbReference type="Proteomes" id="UP000673821"/>
    </source>
</evidence>
<comment type="caution">
    <text evidence="1">The sequence shown here is derived from an EMBL/GenBank/DDBJ whole genome shotgun (WGS) entry which is preliminary data.</text>
</comment>
<organism evidence="1 2">
    <name type="scientific">Paraburkholderia nemoris</name>
    <dbReference type="NCBI Taxonomy" id="2793076"/>
    <lineage>
        <taxon>Bacteria</taxon>
        <taxon>Pseudomonadati</taxon>
        <taxon>Pseudomonadota</taxon>
        <taxon>Betaproteobacteria</taxon>
        <taxon>Burkholderiales</taxon>
        <taxon>Burkholderiaceae</taxon>
        <taxon>Paraburkholderia</taxon>
    </lineage>
</organism>
<accession>A0ABM8T0D3</accession>
<keyword evidence="2" id="KW-1185">Reference proteome</keyword>
<sequence>MLPGITQAKAYMPDDRSNTGVVGSEILACSGGYRTDEHVIAGSGDEECVYAGNIWRVNRFGRGHDLVVVREVRLRTGSGHFRTVDTAARIVDNPSASAPALLCDA</sequence>
<dbReference type="EMBL" id="CAJNBH010000033">
    <property type="protein sequence ID" value="CAE6846752.1"/>
    <property type="molecule type" value="Genomic_DNA"/>
</dbReference>
<dbReference type="Proteomes" id="UP000673821">
    <property type="component" value="Unassembled WGS sequence"/>
</dbReference>
<proteinExistence type="predicted"/>